<evidence type="ECO:0000313" key="9">
    <source>
        <dbReference type="Proteomes" id="UP001295684"/>
    </source>
</evidence>
<dbReference type="PANTHER" id="PTHR31918">
    <property type="entry name" value="TRANSMEMBRANE PROTEIN 181"/>
    <property type="match status" value="1"/>
</dbReference>
<feature type="compositionally biased region" description="Basic and acidic residues" evidence="5">
    <location>
        <begin position="493"/>
        <end position="515"/>
    </location>
</feature>
<feature type="transmembrane region" description="Helical" evidence="6">
    <location>
        <begin position="231"/>
        <end position="253"/>
    </location>
</feature>
<feature type="domain" description="Wntless-like transmembrane" evidence="7">
    <location>
        <begin position="193"/>
        <end position="439"/>
    </location>
</feature>
<dbReference type="PANTHER" id="PTHR31918:SF1">
    <property type="entry name" value="TRANSMEMBRANE PROTEIN 181"/>
    <property type="match status" value="1"/>
</dbReference>
<evidence type="ECO:0000256" key="6">
    <source>
        <dbReference type="SAM" id="Phobius"/>
    </source>
</evidence>
<feature type="transmembrane region" description="Helical" evidence="6">
    <location>
        <begin position="346"/>
        <end position="368"/>
    </location>
</feature>
<comment type="caution">
    <text evidence="8">The sequence shown here is derived from an EMBL/GenBank/DDBJ whole genome shotgun (WGS) entry which is preliminary data.</text>
</comment>
<dbReference type="EMBL" id="CAMPGE010006071">
    <property type="protein sequence ID" value="CAI2364915.1"/>
    <property type="molecule type" value="Genomic_DNA"/>
</dbReference>
<dbReference type="AlphaFoldDB" id="A0AAD1U9J3"/>
<dbReference type="Proteomes" id="UP001295684">
    <property type="component" value="Unassembled WGS sequence"/>
</dbReference>
<feature type="compositionally biased region" description="Acidic residues" evidence="5">
    <location>
        <begin position="516"/>
        <end position="552"/>
    </location>
</feature>
<feature type="transmembrane region" description="Helical" evidence="6">
    <location>
        <begin position="419"/>
        <end position="441"/>
    </location>
</feature>
<comment type="subcellular location">
    <subcellularLocation>
        <location evidence="1">Membrane</location>
        <topology evidence="1">Multi-pass membrane protein</topology>
    </subcellularLocation>
</comment>
<keyword evidence="4 6" id="KW-0472">Membrane</keyword>
<feature type="transmembrane region" description="Helical" evidence="6">
    <location>
        <begin position="380"/>
        <end position="399"/>
    </location>
</feature>
<keyword evidence="9" id="KW-1185">Reference proteome</keyword>
<feature type="region of interest" description="Disordered" evidence="5">
    <location>
        <begin position="464"/>
        <end position="558"/>
    </location>
</feature>
<feature type="transmembrane region" description="Helical" evidence="6">
    <location>
        <begin position="307"/>
        <end position="326"/>
    </location>
</feature>
<reference evidence="8" key="1">
    <citation type="submission" date="2023-07" db="EMBL/GenBank/DDBJ databases">
        <authorList>
            <consortium name="AG Swart"/>
            <person name="Singh M."/>
            <person name="Singh A."/>
            <person name="Seah K."/>
            <person name="Emmerich C."/>
        </authorList>
    </citation>
    <scope>NUCLEOTIDE SEQUENCE</scope>
    <source>
        <strain evidence="8">DP1</strain>
    </source>
</reference>
<evidence type="ECO:0000256" key="5">
    <source>
        <dbReference type="SAM" id="MobiDB-lite"/>
    </source>
</evidence>
<feature type="transmembrane region" description="Helical" evidence="6">
    <location>
        <begin position="202"/>
        <end position="219"/>
    </location>
</feature>
<dbReference type="GO" id="GO:0016020">
    <property type="term" value="C:membrane"/>
    <property type="evidence" value="ECO:0007669"/>
    <property type="project" value="UniProtKB-SubCell"/>
</dbReference>
<dbReference type="InterPro" id="IPR040416">
    <property type="entry name" value="TMEM181"/>
</dbReference>
<evidence type="ECO:0000256" key="2">
    <source>
        <dbReference type="ARBA" id="ARBA00022692"/>
    </source>
</evidence>
<evidence type="ECO:0000259" key="7">
    <source>
        <dbReference type="Pfam" id="PF06664"/>
    </source>
</evidence>
<evidence type="ECO:0000256" key="1">
    <source>
        <dbReference type="ARBA" id="ARBA00004141"/>
    </source>
</evidence>
<accession>A0AAD1U9J3</accession>
<gene>
    <name evidence="8" type="ORF">ECRASSUSDP1_LOCUS6265</name>
</gene>
<sequence>MENNIFGVGGIRLYERKGFISLQTLKSPSFWIALAIICAPIACVLYMFYDTQPFVESRANICTGECSLDDLRHTKCYEFNSDYTDVFLFEIELEAIEGEALKYQDTVNLAFSLDFSYHNNEKCEDKKIFRHQSSSRTKPFELQRCKNKCDKIFVAQQNYFSGKFVNAIIETTNETNLKSKSFKNIDLIITKRNPNYFRSECYIKGVFCLITAFAAIYFFRRISQYSYSDLGVVQTQIVAIILLCLFFNEPLFFFYRVQGYPIVEIFNSLCQASLISLLMYFTMFLLDSLTIQQIFRESACKFYGIKLLLTFFAWVMIFAASTSIKFREYKNAMATHNEDFSVDEIILWAFAMTVMGYSFYIILISLRSRSNDSIKKNAKLFIYLTLACMIFTLCSILFSKFKVFASRNGPEILLPFNELISRGTVTLYIVFITIAFSPKVISLKLMQEKNKHQEIINQLYERELPEMPTMREDTETYNDRGQYQLPPDEEEEPKQRSTDPIEQKKEKIWEAIQKEVDEDDDADADADSDAEGSDPDIDNEDSEESQESEEEGNEKKDP</sequence>
<evidence type="ECO:0000313" key="8">
    <source>
        <dbReference type="EMBL" id="CAI2364915.1"/>
    </source>
</evidence>
<dbReference type="Pfam" id="PF06664">
    <property type="entry name" value="WLS-like_TM"/>
    <property type="match status" value="1"/>
</dbReference>
<dbReference type="GO" id="GO:0015643">
    <property type="term" value="F:toxic substance binding"/>
    <property type="evidence" value="ECO:0007669"/>
    <property type="project" value="InterPro"/>
</dbReference>
<feature type="compositionally biased region" description="Basic and acidic residues" evidence="5">
    <location>
        <begin position="464"/>
        <end position="478"/>
    </location>
</feature>
<proteinExistence type="predicted"/>
<dbReference type="InterPro" id="IPR047843">
    <property type="entry name" value="WLS-like_TM"/>
</dbReference>
<keyword evidence="2 6" id="KW-0812">Transmembrane</keyword>
<protein>
    <recommendedName>
        <fullName evidence="7">Wntless-like transmembrane domain-containing protein</fullName>
    </recommendedName>
</protein>
<evidence type="ECO:0000256" key="3">
    <source>
        <dbReference type="ARBA" id="ARBA00022989"/>
    </source>
</evidence>
<name>A0AAD1U9J3_EUPCR</name>
<organism evidence="8 9">
    <name type="scientific">Euplotes crassus</name>
    <dbReference type="NCBI Taxonomy" id="5936"/>
    <lineage>
        <taxon>Eukaryota</taxon>
        <taxon>Sar</taxon>
        <taxon>Alveolata</taxon>
        <taxon>Ciliophora</taxon>
        <taxon>Intramacronucleata</taxon>
        <taxon>Spirotrichea</taxon>
        <taxon>Hypotrichia</taxon>
        <taxon>Euplotida</taxon>
        <taxon>Euplotidae</taxon>
        <taxon>Moneuplotes</taxon>
    </lineage>
</organism>
<evidence type="ECO:0000256" key="4">
    <source>
        <dbReference type="ARBA" id="ARBA00023136"/>
    </source>
</evidence>
<keyword evidence="3 6" id="KW-1133">Transmembrane helix</keyword>
<feature type="transmembrane region" description="Helical" evidence="6">
    <location>
        <begin position="30"/>
        <end position="49"/>
    </location>
</feature>